<organism evidence="3 4">
    <name type="scientific">Flammeovirga yaeyamensis</name>
    <dbReference type="NCBI Taxonomy" id="367791"/>
    <lineage>
        <taxon>Bacteria</taxon>
        <taxon>Pseudomonadati</taxon>
        <taxon>Bacteroidota</taxon>
        <taxon>Cytophagia</taxon>
        <taxon>Cytophagales</taxon>
        <taxon>Flammeovirgaceae</taxon>
        <taxon>Flammeovirga</taxon>
    </lineage>
</organism>
<feature type="chain" id="PRO_5043925916" description="Tetratricopeptide repeat protein" evidence="2">
    <location>
        <begin position="23"/>
        <end position="527"/>
    </location>
</feature>
<keyword evidence="4" id="KW-1185">Reference proteome</keyword>
<keyword evidence="1" id="KW-0175">Coiled coil</keyword>
<name>A0AAX1N7P5_9BACT</name>
<dbReference type="AlphaFoldDB" id="A0AAX1N7P5"/>
<dbReference type="InterPro" id="IPR011990">
    <property type="entry name" value="TPR-like_helical_dom_sf"/>
</dbReference>
<dbReference type="RefSeq" id="WP_169665885.1">
    <property type="nucleotide sequence ID" value="NZ_CP076132.1"/>
</dbReference>
<accession>A0AAX1N7P5</accession>
<feature type="signal peptide" evidence="2">
    <location>
        <begin position="1"/>
        <end position="22"/>
    </location>
</feature>
<feature type="coiled-coil region" evidence="1">
    <location>
        <begin position="255"/>
        <end position="335"/>
    </location>
</feature>
<evidence type="ECO:0000313" key="3">
    <source>
        <dbReference type="EMBL" id="QWG01823.1"/>
    </source>
</evidence>
<dbReference type="SUPFAM" id="SSF48452">
    <property type="entry name" value="TPR-like"/>
    <property type="match status" value="1"/>
</dbReference>
<gene>
    <name evidence="3" type="ORF">KMW28_19600</name>
</gene>
<sequence length="527" mass="58212">MKFTKILAAAALTAAVSSTALAQEKGSATKAAAYLTKGEMTEAQAEINKAVAYEKFKLSSKGKSPVIAKDKTLDVKGDIYTQVAQAEGASTDEVTVAIDSVLSAYNEIKSNKEVIGKESPVYKAVWLDQPDQIDPMTMQPKTSKLTNFYNHFINEGAKAWQEEDFTLAKQEFDLALRVKKDTTAAQNALYATINLLNDVDDDAEIKALQDEVVKYAKVLFSLGKNDAVYYKQLLFYASQGVTDIESSIDELGYEVRESENTIERSSKTVESSKERYEYYATGGGRRTSNSSTRAKQAKAEMEEAQAEVDAAKAKLEAANTKIAALETEAKKFYQESLDICVEGLKYNADDADLSRSMIIYYLKLDKMDEAIASAKANIAKDPQDAAASLLLAQLYDQATDMSEEVEHKDKYTTLAIDQYKKVLELDSENTTALYSLARLYYNQSVAYNAQLQELPTKGTGQYVDAAKAKELEAAKKESAEKAVPFAVKAAEAGNDEPKYLQLLLKIYYQTGDKENMEKVDKKLSAME</sequence>
<dbReference type="Proteomes" id="UP000678679">
    <property type="component" value="Chromosome 1"/>
</dbReference>
<keyword evidence="2" id="KW-0732">Signal</keyword>
<evidence type="ECO:0000256" key="1">
    <source>
        <dbReference type="SAM" id="Coils"/>
    </source>
</evidence>
<dbReference type="Gene3D" id="1.25.40.10">
    <property type="entry name" value="Tetratricopeptide repeat domain"/>
    <property type="match status" value="1"/>
</dbReference>
<proteinExistence type="predicted"/>
<protein>
    <recommendedName>
        <fullName evidence="5">Tetratricopeptide repeat protein</fullName>
    </recommendedName>
</protein>
<evidence type="ECO:0000256" key="2">
    <source>
        <dbReference type="SAM" id="SignalP"/>
    </source>
</evidence>
<dbReference type="KEGG" id="fya:KMW28_19600"/>
<dbReference type="EMBL" id="CP076132">
    <property type="protein sequence ID" value="QWG01823.1"/>
    <property type="molecule type" value="Genomic_DNA"/>
</dbReference>
<evidence type="ECO:0000313" key="4">
    <source>
        <dbReference type="Proteomes" id="UP000678679"/>
    </source>
</evidence>
<reference evidence="3 4" key="1">
    <citation type="submission" date="2021-05" db="EMBL/GenBank/DDBJ databases">
        <title>Comparative genomic studies on the polysaccharide-degrading batcterial strains of the Flammeovirga genus.</title>
        <authorList>
            <person name="Zewei F."/>
            <person name="Zheng Z."/>
            <person name="Yu L."/>
            <person name="Ruyue G."/>
            <person name="Yanhong M."/>
            <person name="Yuanyuan C."/>
            <person name="Jingyan G."/>
            <person name="Wenjun H."/>
        </authorList>
    </citation>
    <scope>NUCLEOTIDE SEQUENCE [LARGE SCALE GENOMIC DNA]</scope>
    <source>
        <strain evidence="3 4">NBRC:100898</strain>
    </source>
</reference>
<evidence type="ECO:0008006" key="5">
    <source>
        <dbReference type="Google" id="ProtNLM"/>
    </source>
</evidence>